<proteinExistence type="predicted"/>
<dbReference type="EMBL" id="JACIJP010000003">
    <property type="protein sequence ID" value="MBB6124560.1"/>
    <property type="molecule type" value="Genomic_DNA"/>
</dbReference>
<feature type="domain" description="GtrA/DPMS transmembrane" evidence="6">
    <location>
        <begin position="12"/>
        <end position="129"/>
    </location>
</feature>
<dbReference type="GO" id="GO:0016020">
    <property type="term" value="C:membrane"/>
    <property type="evidence" value="ECO:0007669"/>
    <property type="project" value="UniProtKB-SubCell"/>
</dbReference>
<protein>
    <submittedName>
        <fullName evidence="7">Putative flippase GtrA</fullName>
    </submittedName>
</protein>
<evidence type="ECO:0000256" key="2">
    <source>
        <dbReference type="ARBA" id="ARBA00022692"/>
    </source>
</evidence>
<name>A0A841J1N6_9SPHN</name>
<keyword evidence="3 5" id="KW-1133">Transmembrane helix</keyword>
<accession>A0A841J1N6</accession>
<feature type="transmembrane region" description="Helical" evidence="5">
    <location>
        <begin position="12"/>
        <end position="32"/>
    </location>
</feature>
<feature type="transmembrane region" description="Helical" evidence="5">
    <location>
        <begin position="79"/>
        <end position="101"/>
    </location>
</feature>
<dbReference type="Pfam" id="PF04138">
    <property type="entry name" value="GtrA_DPMS_TM"/>
    <property type="match status" value="1"/>
</dbReference>
<keyword evidence="2 5" id="KW-0812">Transmembrane</keyword>
<evidence type="ECO:0000256" key="1">
    <source>
        <dbReference type="ARBA" id="ARBA00004141"/>
    </source>
</evidence>
<keyword evidence="4 5" id="KW-0472">Membrane</keyword>
<comment type="caution">
    <text evidence="7">The sequence shown here is derived from an EMBL/GenBank/DDBJ whole genome shotgun (WGS) entry which is preliminary data.</text>
</comment>
<evidence type="ECO:0000256" key="3">
    <source>
        <dbReference type="ARBA" id="ARBA00022989"/>
    </source>
</evidence>
<dbReference type="GO" id="GO:0000271">
    <property type="term" value="P:polysaccharide biosynthetic process"/>
    <property type="evidence" value="ECO:0007669"/>
    <property type="project" value="InterPro"/>
</dbReference>
<evidence type="ECO:0000256" key="5">
    <source>
        <dbReference type="SAM" id="Phobius"/>
    </source>
</evidence>
<dbReference type="InterPro" id="IPR007267">
    <property type="entry name" value="GtrA_DPMS_TM"/>
</dbReference>
<reference evidence="7 8" key="1">
    <citation type="submission" date="2020-08" db="EMBL/GenBank/DDBJ databases">
        <title>Genomic Encyclopedia of Type Strains, Phase IV (KMG-IV): sequencing the most valuable type-strain genomes for metagenomic binning, comparative biology and taxonomic classification.</title>
        <authorList>
            <person name="Goeker M."/>
        </authorList>
    </citation>
    <scope>NUCLEOTIDE SEQUENCE [LARGE SCALE GENOMIC DNA]</scope>
    <source>
        <strain evidence="7 8">DSM 102255</strain>
    </source>
</reference>
<evidence type="ECO:0000313" key="8">
    <source>
        <dbReference type="Proteomes" id="UP000552700"/>
    </source>
</evidence>
<evidence type="ECO:0000256" key="4">
    <source>
        <dbReference type="ARBA" id="ARBA00023136"/>
    </source>
</evidence>
<comment type="subcellular location">
    <subcellularLocation>
        <location evidence="1">Membrane</location>
        <topology evidence="1">Multi-pass membrane protein</topology>
    </subcellularLocation>
</comment>
<gene>
    <name evidence="7" type="ORF">FHS92_002305</name>
</gene>
<dbReference type="AlphaFoldDB" id="A0A841J1N6"/>
<dbReference type="Proteomes" id="UP000552700">
    <property type="component" value="Unassembled WGS sequence"/>
</dbReference>
<keyword evidence="8" id="KW-1185">Reference proteome</keyword>
<organism evidence="7 8">
    <name type="scientific">Sphingobium subterraneum</name>
    <dbReference type="NCBI Taxonomy" id="627688"/>
    <lineage>
        <taxon>Bacteria</taxon>
        <taxon>Pseudomonadati</taxon>
        <taxon>Pseudomonadota</taxon>
        <taxon>Alphaproteobacteria</taxon>
        <taxon>Sphingomonadales</taxon>
        <taxon>Sphingomonadaceae</taxon>
        <taxon>Sphingobium</taxon>
    </lineage>
</organism>
<feature type="transmembrane region" description="Helical" evidence="5">
    <location>
        <begin position="44"/>
        <end position="67"/>
    </location>
</feature>
<evidence type="ECO:0000313" key="7">
    <source>
        <dbReference type="EMBL" id="MBB6124560.1"/>
    </source>
</evidence>
<evidence type="ECO:0000259" key="6">
    <source>
        <dbReference type="Pfam" id="PF04138"/>
    </source>
</evidence>
<dbReference type="RefSeq" id="WP_343056723.1">
    <property type="nucleotide sequence ID" value="NZ_JACIJP010000003.1"/>
</dbReference>
<sequence>MSAYLWRVTYARYVAASAAALCLDIGLFLLMLRVGVPPIAASSIGYSAGLVLHWIISSRLVFSGAAARDARQRTQQKGLFIASAMIGLAITSAIVGIGTHFGLDARLAKLGAIAVSFQATWMLRRSVVFA</sequence>